<evidence type="ECO:0000256" key="1">
    <source>
        <dbReference type="ARBA" id="ARBA00010617"/>
    </source>
</evidence>
<dbReference type="Pfam" id="PF00067">
    <property type="entry name" value="p450"/>
    <property type="match status" value="1"/>
</dbReference>
<keyword evidence="4" id="KW-1185">Reference proteome</keyword>
<dbReference type="InterPro" id="IPR001128">
    <property type="entry name" value="Cyt_P450"/>
</dbReference>
<dbReference type="InterPro" id="IPR036396">
    <property type="entry name" value="Cyt_P450_sf"/>
</dbReference>
<dbReference type="CDD" id="cd20659">
    <property type="entry name" value="CYP4B_4F-like"/>
    <property type="match status" value="1"/>
</dbReference>
<dbReference type="PANTHER" id="PTHR24291">
    <property type="entry name" value="CYTOCHROME P450 FAMILY 4"/>
    <property type="match status" value="1"/>
</dbReference>
<dbReference type="PROSITE" id="PS00086">
    <property type="entry name" value="CYTOCHROME_P450"/>
    <property type="match status" value="1"/>
</dbReference>
<keyword evidence="2" id="KW-0349">Heme</keyword>
<proteinExistence type="inferred from homology"/>
<keyword evidence="2" id="KW-0503">Monooxygenase</keyword>
<reference evidence="5" key="1">
    <citation type="submission" date="2025-08" db="UniProtKB">
        <authorList>
            <consortium name="RefSeq"/>
        </authorList>
    </citation>
    <scope>IDENTIFICATION</scope>
    <source>
        <tissue evidence="5">Testes</tissue>
    </source>
</reference>
<evidence type="ECO:0000313" key="4">
    <source>
        <dbReference type="Proteomes" id="UP000694865"/>
    </source>
</evidence>
<dbReference type="SUPFAM" id="SSF48264">
    <property type="entry name" value="Cytochrome P450"/>
    <property type="match status" value="1"/>
</dbReference>
<dbReference type="PANTHER" id="PTHR24291:SF201">
    <property type="entry name" value="CYTOCHROME P450, FAMILY 4, SUBFAMILY B, POLYPEPTIDE 7"/>
    <property type="match status" value="1"/>
</dbReference>
<evidence type="ECO:0000256" key="3">
    <source>
        <dbReference type="SAM" id="Phobius"/>
    </source>
</evidence>
<dbReference type="GeneID" id="100377987"/>
<dbReference type="InterPro" id="IPR017972">
    <property type="entry name" value="Cyt_P450_CS"/>
</dbReference>
<sequence length="515" mass="59710">MFFEGILWRSVVGEVLVIVIVLKVTLTLVNLNKQRRYNERALSFFPGFKKHFLLGDLDKFRNDEASFQWTTNALKNVKYGFQLWAGPFIACLSCIHPDTIRPVLVSTEPKDEFTYGMVKPWLGDGLLLSKGNKWFRNRRLLTPGFHFDILRPYVGIFNDCTNTLIEKWSQRCHTGSLEMFEHISLLTLHSLIKCLFSQEIHCQVDGKRNSYVDSVKELALMVDSRIQNPLYYSNLIYHLTYSGYKWRKALNVVHTYSRNVIQQRKETIKLKREKTDCENRRYVDFLDILLAARDENGEGLTDREIRDEVDTFMFEGHDTTASGLSWCLYNLAKNPEHQKTCQQEIDALLEKKGEDKIEWNDLNHLNYVTMCIKESLRITPAVPFVGRKLSKSMTFPELNVTIPEGIWIGIGIMGLHENRFIWDNPEVYDPLRFTPENCQGRSPYAFLPFSAGPRNCIGQNFAMSEMKTVIALLLRKFEFVIDESVPARRRIALVMRSEGGLRLFVKPRHTSGHSS</sequence>
<dbReference type="Proteomes" id="UP000694865">
    <property type="component" value="Unplaced"/>
</dbReference>
<organism evidence="4 5">
    <name type="scientific">Saccoglossus kowalevskii</name>
    <name type="common">Acorn worm</name>
    <dbReference type="NCBI Taxonomy" id="10224"/>
    <lineage>
        <taxon>Eukaryota</taxon>
        <taxon>Metazoa</taxon>
        <taxon>Hemichordata</taxon>
        <taxon>Enteropneusta</taxon>
        <taxon>Harrimaniidae</taxon>
        <taxon>Saccoglossus</taxon>
    </lineage>
</organism>
<keyword evidence="2" id="KW-0408">Iron</keyword>
<keyword evidence="3" id="KW-0812">Transmembrane</keyword>
<dbReference type="PRINTS" id="PR00463">
    <property type="entry name" value="EP450I"/>
</dbReference>
<protein>
    <submittedName>
        <fullName evidence="5">Cytochrome P450 4F12-like</fullName>
    </submittedName>
</protein>
<evidence type="ECO:0000313" key="5">
    <source>
        <dbReference type="RefSeq" id="XP_006822056.1"/>
    </source>
</evidence>
<comment type="similarity">
    <text evidence="1 2">Belongs to the cytochrome P450 family.</text>
</comment>
<gene>
    <name evidence="5" type="primary">LOC100377987</name>
</gene>
<accession>A0ABM0MPW5</accession>
<keyword evidence="3" id="KW-0472">Membrane</keyword>
<keyword evidence="3" id="KW-1133">Transmembrane helix</keyword>
<dbReference type="Gene3D" id="1.10.630.10">
    <property type="entry name" value="Cytochrome P450"/>
    <property type="match status" value="1"/>
</dbReference>
<dbReference type="InterPro" id="IPR050196">
    <property type="entry name" value="Cytochrome_P450_Monoox"/>
</dbReference>
<name>A0ABM0MPW5_SACKO</name>
<evidence type="ECO:0000256" key="2">
    <source>
        <dbReference type="RuleBase" id="RU000461"/>
    </source>
</evidence>
<keyword evidence="2" id="KW-0479">Metal-binding</keyword>
<dbReference type="RefSeq" id="XP_006822056.1">
    <property type="nucleotide sequence ID" value="XM_006821993.1"/>
</dbReference>
<keyword evidence="2" id="KW-0560">Oxidoreductase</keyword>
<dbReference type="PRINTS" id="PR00385">
    <property type="entry name" value="P450"/>
</dbReference>
<feature type="transmembrane region" description="Helical" evidence="3">
    <location>
        <begin position="6"/>
        <end position="31"/>
    </location>
</feature>
<dbReference type="InterPro" id="IPR002401">
    <property type="entry name" value="Cyt_P450_E_grp-I"/>
</dbReference>